<evidence type="ECO:0000313" key="2">
    <source>
        <dbReference type="Proteomes" id="UP001164539"/>
    </source>
</evidence>
<gene>
    <name evidence="1" type="ORF">OWV82_021407</name>
</gene>
<reference evidence="1 2" key="1">
    <citation type="journal article" date="2023" name="Science">
        <title>Complex scaffold remodeling in plant triterpene biosynthesis.</title>
        <authorList>
            <person name="De La Pena R."/>
            <person name="Hodgson H."/>
            <person name="Liu J.C."/>
            <person name="Stephenson M.J."/>
            <person name="Martin A.C."/>
            <person name="Owen C."/>
            <person name="Harkess A."/>
            <person name="Leebens-Mack J."/>
            <person name="Jimenez L.E."/>
            <person name="Osbourn A."/>
            <person name="Sattely E.S."/>
        </authorList>
    </citation>
    <scope>NUCLEOTIDE SEQUENCE [LARGE SCALE GENOMIC DNA]</scope>
    <source>
        <strain evidence="2">cv. JPN11</strain>
        <tissue evidence="1">Leaf</tissue>
    </source>
</reference>
<accession>A0ACC1WZJ0</accession>
<comment type="caution">
    <text evidence="1">The sequence shown here is derived from an EMBL/GenBank/DDBJ whole genome shotgun (WGS) entry which is preliminary data.</text>
</comment>
<sequence>MKRKTKMENQQNYRLGFPIYNIFQILARYKEQDLYGLLRENPRCGKFCVAESKKKVKNSQKNNDYVKEDFMTGLSDEILYLILLKSSAKDLEDNIRFVCRRWHKLISCSDFITRHTLENKYSQVLIVTPVLEPYRNSQVRELEMDVKDIDFTLNIIPTPKMARQILSSFNGLTLVHGRRDRRLLHVVNLITKSSETLPACPSRCLHLACGTAITFDPATSVYRVVHMYADGFGMEMFTLGCSDNAWKKIPGPFEVPQERPFNVRTFRWTNLVSINGQFLHWDVGSDAYIISMNISDEKWRRIHLPGYDRYRYDLLDMGGSLALLYKVSNTQIDVWTLEDFEKQDWIKRRSIMAESINYTTKSSIRYTSSLPDLRRLCAVTALEDGRAIMFRHQIDKYDWDWYLYSMKQGELKRFKMKIKSNSKFIHHRSSLVCWRNEKDPQSVKSPEKYMQEGALPEEDLEAEKLPEKDQDAEELPEQDQQAEKLPEKDLEAEKLTEKDLEAERSPDLFADWVFV</sequence>
<evidence type="ECO:0000313" key="1">
    <source>
        <dbReference type="EMBL" id="KAJ4704512.1"/>
    </source>
</evidence>
<keyword evidence="2" id="KW-1185">Reference proteome</keyword>
<organism evidence="1 2">
    <name type="scientific">Melia azedarach</name>
    <name type="common">Chinaberry tree</name>
    <dbReference type="NCBI Taxonomy" id="155640"/>
    <lineage>
        <taxon>Eukaryota</taxon>
        <taxon>Viridiplantae</taxon>
        <taxon>Streptophyta</taxon>
        <taxon>Embryophyta</taxon>
        <taxon>Tracheophyta</taxon>
        <taxon>Spermatophyta</taxon>
        <taxon>Magnoliopsida</taxon>
        <taxon>eudicotyledons</taxon>
        <taxon>Gunneridae</taxon>
        <taxon>Pentapetalae</taxon>
        <taxon>rosids</taxon>
        <taxon>malvids</taxon>
        <taxon>Sapindales</taxon>
        <taxon>Meliaceae</taxon>
        <taxon>Melia</taxon>
    </lineage>
</organism>
<dbReference type="EMBL" id="CM051405">
    <property type="protein sequence ID" value="KAJ4704512.1"/>
    <property type="molecule type" value="Genomic_DNA"/>
</dbReference>
<dbReference type="Proteomes" id="UP001164539">
    <property type="component" value="Chromosome 12"/>
</dbReference>
<name>A0ACC1WZJ0_MELAZ</name>
<proteinExistence type="predicted"/>
<protein>
    <submittedName>
        <fullName evidence="1">F-box domain containing protein</fullName>
    </submittedName>
</protein>